<dbReference type="EMBL" id="JAUTXT010000008">
    <property type="protein sequence ID" value="KAK3677006.1"/>
    <property type="molecule type" value="Genomic_DNA"/>
</dbReference>
<protein>
    <submittedName>
        <fullName evidence="1">Uncharacterized protein</fullName>
    </submittedName>
</protein>
<dbReference type="AlphaFoldDB" id="A0AAE0WS20"/>
<gene>
    <name evidence="1" type="ORF">LTR78_003211</name>
</gene>
<reference evidence="1" key="1">
    <citation type="submission" date="2023-07" db="EMBL/GenBank/DDBJ databases">
        <title>Black Yeasts Isolated from many extreme environments.</title>
        <authorList>
            <person name="Coleine C."/>
            <person name="Stajich J.E."/>
            <person name="Selbmann L."/>
        </authorList>
    </citation>
    <scope>NUCLEOTIDE SEQUENCE</scope>
    <source>
        <strain evidence="1">CCFEE 5485</strain>
    </source>
</reference>
<organism evidence="1 2">
    <name type="scientific">Recurvomyces mirabilis</name>
    <dbReference type="NCBI Taxonomy" id="574656"/>
    <lineage>
        <taxon>Eukaryota</taxon>
        <taxon>Fungi</taxon>
        <taxon>Dikarya</taxon>
        <taxon>Ascomycota</taxon>
        <taxon>Pezizomycotina</taxon>
        <taxon>Dothideomycetes</taxon>
        <taxon>Dothideomycetidae</taxon>
        <taxon>Mycosphaerellales</taxon>
        <taxon>Teratosphaeriaceae</taxon>
        <taxon>Recurvomyces</taxon>
    </lineage>
</organism>
<sequence>MATAYDELTSNIDRLIVKPPVKTNSIKNFDSATITLDAASTRVIIHPRYPDLVEKFLAYKREHGSVIEKTLYTQTITTWQAEVRRLLEKRPLTFMGAHDFTILRDGTEITSNSTLEWDRNGTPLQDRNKHLSLQDYLSYDEIMLGSLLGVSGPSHFINDGGRYNSGRAGHEGEFEPRGVIVGLVGARFERARRMDSLSCMPQDNGKAVFDMGPALQLFLDFFGIEDDGEMHGEQTIFRHAYIARMRITIDILLLEANQRGKEAGKKAYTYVVGLGLGVWQRHQMQPNWYIHAFAEALKLLDVPQISTMEFAWIGDIHPRFKQEMESVGSYRNINVIFSKRNPAEKLKTDELLVLSYAWDGNAFPGNEYWSGSLAGSGDPAAACMSTIGELHNPLVNPGFLSRIRIAGTEEDS</sequence>
<name>A0AAE0WS20_9PEZI</name>
<dbReference type="Proteomes" id="UP001274830">
    <property type="component" value="Unassembled WGS sequence"/>
</dbReference>
<dbReference type="Pfam" id="PF16062">
    <property type="entry name" value="MavL-like"/>
    <property type="match status" value="2"/>
</dbReference>
<accession>A0AAE0WS20</accession>
<dbReference type="InterPro" id="IPR032063">
    <property type="entry name" value="MavL-like"/>
</dbReference>
<keyword evidence="2" id="KW-1185">Reference proteome</keyword>
<evidence type="ECO:0000313" key="2">
    <source>
        <dbReference type="Proteomes" id="UP001274830"/>
    </source>
</evidence>
<proteinExistence type="predicted"/>
<evidence type="ECO:0000313" key="1">
    <source>
        <dbReference type="EMBL" id="KAK3677006.1"/>
    </source>
</evidence>
<comment type="caution">
    <text evidence="1">The sequence shown here is derived from an EMBL/GenBank/DDBJ whole genome shotgun (WGS) entry which is preliminary data.</text>
</comment>